<reference evidence="4" key="1">
    <citation type="journal article" date="2019" name="Int. J. Syst. Evol. Microbiol.">
        <title>The Global Catalogue of Microorganisms (GCM) 10K type strain sequencing project: providing services to taxonomists for standard genome sequencing and annotation.</title>
        <authorList>
            <consortium name="The Broad Institute Genomics Platform"/>
            <consortium name="The Broad Institute Genome Sequencing Center for Infectious Disease"/>
            <person name="Wu L."/>
            <person name="Ma J."/>
        </authorList>
    </citation>
    <scope>NUCLEOTIDE SEQUENCE [LARGE SCALE GENOMIC DNA]</scope>
    <source>
        <strain evidence="4">JCM 12389</strain>
    </source>
</reference>
<dbReference type="PROSITE" id="PS50883">
    <property type="entry name" value="EAL"/>
    <property type="match status" value="1"/>
</dbReference>
<dbReference type="InterPro" id="IPR035919">
    <property type="entry name" value="EAL_sf"/>
</dbReference>
<evidence type="ECO:0000259" key="2">
    <source>
        <dbReference type="PROSITE" id="PS50887"/>
    </source>
</evidence>
<dbReference type="InterPro" id="IPR035965">
    <property type="entry name" value="PAS-like_dom_sf"/>
</dbReference>
<dbReference type="SUPFAM" id="SSF55073">
    <property type="entry name" value="Nucleotide cyclase"/>
    <property type="match status" value="1"/>
</dbReference>
<dbReference type="Gene3D" id="3.30.450.20">
    <property type="entry name" value="PAS domain"/>
    <property type="match status" value="1"/>
</dbReference>
<comment type="caution">
    <text evidence="3">The sequence shown here is derived from an EMBL/GenBank/DDBJ whole genome shotgun (WGS) entry which is preliminary data.</text>
</comment>
<dbReference type="InterPro" id="IPR029787">
    <property type="entry name" value="Nucleotide_cyclase"/>
</dbReference>
<dbReference type="InterPro" id="IPR050706">
    <property type="entry name" value="Cyclic-di-GMP_PDE-like"/>
</dbReference>
<evidence type="ECO:0008006" key="5">
    <source>
        <dbReference type="Google" id="ProtNLM"/>
    </source>
</evidence>
<dbReference type="SMART" id="SM00267">
    <property type="entry name" value="GGDEF"/>
    <property type="match status" value="1"/>
</dbReference>
<dbReference type="SUPFAM" id="SSF141868">
    <property type="entry name" value="EAL domain-like"/>
    <property type="match status" value="1"/>
</dbReference>
<sequence>MSNQENHYMFFNEEEMFQLFTSLFDIVFLMKYEPPDQFRYLKVSQTAKKLAMLHDEDIGRTIREIFHQSVADHLIGYYQQAVTTNKKITFRDRMNINSENRYGETILIPFTYENVTYVIGLTRDITHVVNLENNQGNDPITGLPFVDNFIERLETTQHTKKFEGSVWYLFYIGINQLSFVQYSNQNVETDLLKEITNRLQRFLKNEDQLSRASGNEFIIAVRSTSHNKSEQLASQIYEAIQHPYQTEEFEVVVQPSIGVAKMSPEDYNVQQTVTDAFHGMLQAKSIKDRQIFITFAQTHIESNLRQKTLEQDLAYALQHNELEIYYQPKLDIRSNEFSLEALLRWNHAKYGLIPPNEFIPIAEENHSIQSIGRWVLKQVCQDMHLLKKVIPNIRVAVNISPVQLNESAFVDYIKETVAGYQTNPEDIELEITENDLLNLDAAQKQFEELSDAGFSIVLDDFGTNYSSLNYLKELSVQKIKIDKSFIMNMDYHQKDQQIVQMIIKLAKNLELEVTAEGVEKRKHIDMLSKMDCTEIQGYYLSKPLPLQEIIKKLESKQMEL</sequence>
<dbReference type="Proteomes" id="UP001500880">
    <property type="component" value="Unassembled WGS sequence"/>
</dbReference>
<dbReference type="Gene3D" id="3.30.70.270">
    <property type="match status" value="1"/>
</dbReference>
<dbReference type="InterPro" id="IPR013656">
    <property type="entry name" value="PAS_4"/>
</dbReference>
<evidence type="ECO:0000313" key="3">
    <source>
        <dbReference type="EMBL" id="GAA0488002.1"/>
    </source>
</evidence>
<name>A0ABP3KYL5_9BACI</name>
<dbReference type="SMART" id="SM00052">
    <property type="entry name" value="EAL"/>
    <property type="match status" value="1"/>
</dbReference>
<protein>
    <recommendedName>
        <fullName evidence="5">Diguanylate cyclase (GGDEF) domain-containing protein</fullName>
    </recommendedName>
</protein>
<dbReference type="Pfam" id="PF00563">
    <property type="entry name" value="EAL"/>
    <property type="match status" value="1"/>
</dbReference>
<dbReference type="Pfam" id="PF00990">
    <property type="entry name" value="GGDEF"/>
    <property type="match status" value="1"/>
</dbReference>
<evidence type="ECO:0000313" key="4">
    <source>
        <dbReference type="Proteomes" id="UP001500880"/>
    </source>
</evidence>
<evidence type="ECO:0000259" key="1">
    <source>
        <dbReference type="PROSITE" id="PS50883"/>
    </source>
</evidence>
<keyword evidence="4" id="KW-1185">Reference proteome</keyword>
<dbReference type="PANTHER" id="PTHR33121:SF70">
    <property type="entry name" value="SIGNALING PROTEIN YKOW"/>
    <property type="match status" value="1"/>
</dbReference>
<dbReference type="InterPro" id="IPR043128">
    <property type="entry name" value="Rev_trsase/Diguanyl_cyclase"/>
</dbReference>
<dbReference type="EMBL" id="BAAADO010000002">
    <property type="protein sequence ID" value="GAA0488002.1"/>
    <property type="molecule type" value="Genomic_DNA"/>
</dbReference>
<organism evidence="3 4">
    <name type="scientific">Salinibacillus aidingensis</name>
    <dbReference type="NCBI Taxonomy" id="237684"/>
    <lineage>
        <taxon>Bacteria</taxon>
        <taxon>Bacillati</taxon>
        <taxon>Bacillota</taxon>
        <taxon>Bacilli</taxon>
        <taxon>Bacillales</taxon>
        <taxon>Bacillaceae</taxon>
        <taxon>Salinibacillus</taxon>
    </lineage>
</organism>
<proteinExistence type="predicted"/>
<dbReference type="InterPro" id="IPR000160">
    <property type="entry name" value="GGDEF_dom"/>
</dbReference>
<dbReference type="PROSITE" id="PS50887">
    <property type="entry name" value="GGDEF"/>
    <property type="match status" value="1"/>
</dbReference>
<dbReference type="RefSeq" id="WP_343838727.1">
    <property type="nucleotide sequence ID" value="NZ_BAAADO010000002.1"/>
</dbReference>
<accession>A0ABP3KYL5</accession>
<dbReference type="Gene3D" id="3.20.20.450">
    <property type="entry name" value="EAL domain"/>
    <property type="match status" value="1"/>
</dbReference>
<dbReference type="SUPFAM" id="SSF55785">
    <property type="entry name" value="PYP-like sensor domain (PAS domain)"/>
    <property type="match status" value="1"/>
</dbReference>
<gene>
    <name evidence="3" type="ORF">GCM10008986_11960</name>
</gene>
<dbReference type="NCBIfam" id="TIGR00254">
    <property type="entry name" value="GGDEF"/>
    <property type="match status" value="1"/>
</dbReference>
<dbReference type="Pfam" id="PF08448">
    <property type="entry name" value="PAS_4"/>
    <property type="match status" value="1"/>
</dbReference>
<feature type="domain" description="GGDEF" evidence="2">
    <location>
        <begin position="165"/>
        <end position="297"/>
    </location>
</feature>
<dbReference type="InterPro" id="IPR001633">
    <property type="entry name" value="EAL_dom"/>
</dbReference>
<dbReference type="CDD" id="cd01948">
    <property type="entry name" value="EAL"/>
    <property type="match status" value="1"/>
</dbReference>
<dbReference type="PANTHER" id="PTHR33121">
    <property type="entry name" value="CYCLIC DI-GMP PHOSPHODIESTERASE PDEF"/>
    <property type="match status" value="1"/>
</dbReference>
<feature type="domain" description="EAL" evidence="1">
    <location>
        <begin position="306"/>
        <end position="557"/>
    </location>
</feature>